<gene>
    <name evidence="2" type="ORF">DERF_001806</name>
</gene>
<keyword evidence="1" id="KW-0472">Membrane</keyword>
<feature type="transmembrane region" description="Helical" evidence="1">
    <location>
        <begin position="38"/>
        <end position="57"/>
    </location>
</feature>
<sequence>METPKSFISYYLYTSIKTQQIPYYTKHTYFTSIRWRDVMYITVAIPVQNILYFYYALSFGSFQNFEKEALALKF</sequence>
<evidence type="ECO:0000313" key="2">
    <source>
        <dbReference type="EMBL" id="KAH9527811.1"/>
    </source>
</evidence>
<accession>A0A922ICI2</accession>
<dbReference type="Proteomes" id="UP000790347">
    <property type="component" value="Unassembled WGS sequence"/>
</dbReference>
<reference evidence="2" key="1">
    <citation type="submission" date="2013-05" db="EMBL/GenBank/DDBJ databases">
        <authorList>
            <person name="Yim A.K.Y."/>
            <person name="Chan T.F."/>
            <person name="Ji K.M."/>
            <person name="Liu X.Y."/>
            <person name="Zhou J.W."/>
            <person name="Li R.Q."/>
            <person name="Yang K.Y."/>
            <person name="Li J."/>
            <person name="Li M."/>
            <person name="Law P.T.W."/>
            <person name="Wu Y.L."/>
            <person name="Cai Z.L."/>
            <person name="Qin H."/>
            <person name="Bao Y."/>
            <person name="Leung R.K.K."/>
            <person name="Ng P.K.S."/>
            <person name="Zou J."/>
            <person name="Zhong X.J."/>
            <person name="Ran P.X."/>
            <person name="Zhong N.S."/>
            <person name="Liu Z.G."/>
            <person name="Tsui S.K.W."/>
        </authorList>
    </citation>
    <scope>NUCLEOTIDE SEQUENCE</scope>
    <source>
        <strain evidence="2">Derf</strain>
        <tissue evidence="2">Whole organism</tissue>
    </source>
</reference>
<keyword evidence="1" id="KW-0812">Transmembrane</keyword>
<keyword evidence="3" id="KW-1185">Reference proteome</keyword>
<name>A0A922ICI2_DERFA</name>
<reference evidence="2" key="2">
    <citation type="journal article" date="2022" name="Res Sq">
        <title>Comparative Genomics Reveals Insights into the Divergent Evolution of Astigmatic Mites and Household Pest Adaptations.</title>
        <authorList>
            <person name="Xiong Q."/>
            <person name="Wan A.T.-Y."/>
            <person name="Liu X.-Y."/>
            <person name="Fung C.S.-H."/>
            <person name="Xiao X."/>
            <person name="Malainual N."/>
            <person name="Hou J."/>
            <person name="Wang L."/>
            <person name="Wang M."/>
            <person name="Yang K."/>
            <person name="Cui Y."/>
            <person name="Leung E."/>
            <person name="Nong W."/>
            <person name="Shin S.-K."/>
            <person name="Au S."/>
            <person name="Jeong K.Y."/>
            <person name="Chew F.T."/>
            <person name="Hui J."/>
            <person name="Leung T.F."/>
            <person name="Tungtrongchitr A."/>
            <person name="Zhong N."/>
            <person name="Liu Z."/>
            <person name="Tsui S."/>
        </authorList>
    </citation>
    <scope>NUCLEOTIDE SEQUENCE</scope>
    <source>
        <strain evidence="2">Derf</strain>
        <tissue evidence="2">Whole organism</tissue>
    </source>
</reference>
<protein>
    <submittedName>
        <fullName evidence="2">Uncharacterized protein</fullName>
    </submittedName>
</protein>
<organism evidence="2 3">
    <name type="scientific">Dermatophagoides farinae</name>
    <name type="common">American house dust mite</name>
    <dbReference type="NCBI Taxonomy" id="6954"/>
    <lineage>
        <taxon>Eukaryota</taxon>
        <taxon>Metazoa</taxon>
        <taxon>Ecdysozoa</taxon>
        <taxon>Arthropoda</taxon>
        <taxon>Chelicerata</taxon>
        <taxon>Arachnida</taxon>
        <taxon>Acari</taxon>
        <taxon>Acariformes</taxon>
        <taxon>Sarcoptiformes</taxon>
        <taxon>Astigmata</taxon>
        <taxon>Psoroptidia</taxon>
        <taxon>Analgoidea</taxon>
        <taxon>Pyroglyphidae</taxon>
        <taxon>Dermatophagoidinae</taxon>
        <taxon>Dermatophagoides</taxon>
    </lineage>
</organism>
<evidence type="ECO:0000256" key="1">
    <source>
        <dbReference type="SAM" id="Phobius"/>
    </source>
</evidence>
<proteinExistence type="predicted"/>
<keyword evidence="1" id="KW-1133">Transmembrane helix</keyword>
<comment type="caution">
    <text evidence="2">The sequence shown here is derived from an EMBL/GenBank/DDBJ whole genome shotgun (WGS) entry which is preliminary data.</text>
</comment>
<dbReference type="AlphaFoldDB" id="A0A922ICI2"/>
<dbReference type="EMBL" id="ASGP02000001">
    <property type="protein sequence ID" value="KAH9527811.1"/>
    <property type="molecule type" value="Genomic_DNA"/>
</dbReference>
<evidence type="ECO:0000313" key="3">
    <source>
        <dbReference type="Proteomes" id="UP000790347"/>
    </source>
</evidence>